<name>A0ABQ7LHM2_BRACM</name>
<feature type="region of interest" description="Disordered" evidence="1">
    <location>
        <begin position="202"/>
        <end position="244"/>
    </location>
</feature>
<reference evidence="2 3" key="1">
    <citation type="submission" date="2021-03" db="EMBL/GenBank/DDBJ databases">
        <authorList>
            <person name="King G.J."/>
            <person name="Bancroft I."/>
            <person name="Baten A."/>
            <person name="Bloomfield J."/>
            <person name="Borpatragohain P."/>
            <person name="He Z."/>
            <person name="Irish N."/>
            <person name="Irwin J."/>
            <person name="Liu K."/>
            <person name="Mauleon R.P."/>
            <person name="Moore J."/>
            <person name="Morris R."/>
            <person name="Ostergaard L."/>
            <person name="Wang B."/>
            <person name="Wells R."/>
        </authorList>
    </citation>
    <scope>NUCLEOTIDE SEQUENCE [LARGE SCALE GENOMIC DNA]</scope>
    <source>
        <strain evidence="2">R-o-18</strain>
        <tissue evidence="2">Leaf</tissue>
    </source>
</reference>
<evidence type="ECO:0000256" key="1">
    <source>
        <dbReference type="SAM" id="MobiDB-lite"/>
    </source>
</evidence>
<dbReference type="Proteomes" id="UP000823674">
    <property type="component" value="Chromosome A09"/>
</dbReference>
<accession>A0ABQ7LHM2</accession>
<evidence type="ECO:0000313" key="2">
    <source>
        <dbReference type="EMBL" id="KAG5385286.1"/>
    </source>
</evidence>
<keyword evidence="3" id="KW-1185">Reference proteome</keyword>
<proteinExistence type="predicted"/>
<comment type="caution">
    <text evidence="2">The sequence shown here is derived from an EMBL/GenBank/DDBJ whole genome shotgun (WGS) entry which is preliminary data.</text>
</comment>
<protein>
    <submittedName>
        <fullName evidence="2">Uncharacterized protein</fullName>
    </submittedName>
</protein>
<organism evidence="2 3">
    <name type="scientific">Brassica rapa subsp. trilocularis</name>
    <dbReference type="NCBI Taxonomy" id="1813537"/>
    <lineage>
        <taxon>Eukaryota</taxon>
        <taxon>Viridiplantae</taxon>
        <taxon>Streptophyta</taxon>
        <taxon>Embryophyta</taxon>
        <taxon>Tracheophyta</taxon>
        <taxon>Spermatophyta</taxon>
        <taxon>Magnoliopsida</taxon>
        <taxon>eudicotyledons</taxon>
        <taxon>Gunneridae</taxon>
        <taxon>Pentapetalae</taxon>
        <taxon>rosids</taxon>
        <taxon>malvids</taxon>
        <taxon>Brassicales</taxon>
        <taxon>Brassicaceae</taxon>
        <taxon>Brassiceae</taxon>
        <taxon>Brassica</taxon>
    </lineage>
</organism>
<evidence type="ECO:0000313" key="3">
    <source>
        <dbReference type="Proteomes" id="UP000823674"/>
    </source>
</evidence>
<sequence>MILIYVKSGEWMSSCSEEWTFVVDKEKRGRMLFIVELSNRLVINSQRLKLTWGRSHIPKHGQYGWKYQQGSVAQSVLLTPPMQQQYYMHPAPPNQDKLYYPSMDPQRMGGSSSKWTFVVDKEKRGQMVTLETTTSLEKLKMMVYEDYGMDHNVVNVELVINSQRLKLTWGRSHIPKHGQYGWKYQQGSVAQSVLLTPPMQQQYYMHPAPPNQDKPYYPSMDPQRMGGSSSSENNIAYMMPPRQP</sequence>
<gene>
    <name evidence="2" type="primary">A09g514560.1_BraROA</name>
    <name evidence="2" type="ORF">IGI04_036756</name>
</gene>
<dbReference type="EMBL" id="JADBGQ010000008">
    <property type="protein sequence ID" value="KAG5385286.1"/>
    <property type="molecule type" value="Genomic_DNA"/>
</dbReference>